<feature type="transmembrane region" description="Helical" evidence="1">
    <location>
        <begin position="35"/>
        <end position="53"/>
    </location>
</feature>
<dbReference type="RefSeq" id="WP_045526885.1">
    <property type="nucleotide sequence ID" value="NZ_CP011043.1"/>
</dbReference>
<dbReference type="PATRIC" id="fig|33014.5.peg.736"/>
<name>A0A0D5CGD2_9MICO</name>
<dbReference type="EMBL" id="CP011043">
    <property type="protein sequence ID" value="AJW78312.1"/>
    <property type="molecule type" value="Genomic_DNA"/>
</dbReference>
<evidence type="ECO:0000313" key="3">
    <source>
        <dbReference type="Proteomes" id="UP000032604"/>
    </source>
</evidence>
<feature type="transmembrane region" description="Helical" evidence="1">
    <location>
        <begin position="100"/>
        <end position="121"/>
    </location>
</feature>
<keyword evidence="1" id="KW-0472">Membrane</keyword>
<proteinExistence type="predicted"/>
<gene>
    <name evidence="2" type="ORF">VO01_03495</name>
</gene>
<protein>
    <submittedName>
        <fullName evidence="2">Membrane protein</fullName>
    </submittedName>
</protein>
<dbReference type="KEGG" id="cmh:VO01_03495"/>
<evidence type="ECO:0000256" key="1">
    <source>
        <dbReference type="SAM" id="Phobius"/>
    </source>
</evidence>
<accession>A0A0D5CGD2</accession>
<reference evidence="2 3" key="1">
    <citation type="journal article" date="2015" name="Genome Announc.">
        <title>Complete Genome Sequence of Clavibacter michiganensis subsp. insidiosus R1-1 Using PacBio Single-Molecule Real-Time Technology.</title>
        <authorList>
            <person name="Lu Y."/>
            <person name="Samac D.A."/>
            <person name="Glazebrook J."/>
            <person name="Ishimaru C.A."/>
        </authorList>
    </citation>
    <scope>NUCLEOTIDE SEQUENCE [LARGE SCALE GENOMIC DNA]</scope>
    <source>
        <strain evidence="2 3">R1-1</strain>
    </source>
</reference>
<keyword evidence="1" id="KW-1133">Transmembrane helix</keyword>
<keyword evidence="1" id="KW-0812">Transmembrane</keyword>
<dbReference type="OrthoDB" id="6053908at2"/>
<dbReference type="Proteomes" id="UP000032604">
    <property type="component" value="Chromosome"/>
</dbReference>
<organism evidence="2 3">
    <name type="scientific">Clavibacter michiganensis subsp. insidiosus</name>
    <dbReference type="NCBI Taxonomy" id="33014"/>
    <lineage>
        <taxon>Bacteria</taxon>
        <taxon>Bacillati</taxon>
        <taxon>Actinomycetota</taxon>
        <taxon>Actinomycetes</taxon>
        <taxon>Micrococcales</taxon>
        <taxon>Microbacteriaceae</taxon>
        <taxon>Clavibacter</taxon>
    </lineage>
</organism>
<dbReference type="AlphaFoldDB" id="A0A0D5CGD2"/>
<sequence length="138" mass="14520">MDHTALDGSWLGSSGWVTLALVNAGLAEQKGRSRWNWFLVSIVLGPIATFFIVTWERVPEHPDTTPAEGLTNGLLAVGIGLAAPAVVGVVVAGIGGESGVWVFSAALALVAAVFLVLHVLARRRWAALQAARDRSPEV</sequence>
<evidence type="ECO:0000313" key="2">
    <source>
        <dbReference type="EMBL" id="AJW78312.1"/>
    </source>
</evidence>
<feature type="transmembrane region" description="Helical" evidence="1">
    <location>
        <begin position="74"/>
        <end position="94"/>
    </location>
</feature>
<dbReference type="HOGENOM" id="CLU_133124_0_0_11"/>